<evidence type="ECO:0000256" key="2">
    <source>
        <dbReference type="SAM" id="MobiDB-lite"/>
    </source>
</evidence>
<dbReference type="Pfam" id="PF02368">
    <property type="entry name" value="Big_2"/>
    <property type="match status" value="1"/>
</dbReference>
<dbReference type="InterPro" id="IPR027954">
    <property type="entry name" value="Transcobalamin-like_C"/>
</dbReference>
<evidence type="ECO:0000256" key="4">
    <source>
        <dbReference type="SAM" id="SignalP"/>
    </source>
</evidence>
<dbReference type="OrthoDB" id="411361at2"/>
<dbReference type="Proteomes" id="UP000199394">
    <property type="component" value="Unassembled WGS sequence"/>
</dbReference>
<evidence type="ECO:0000313" key="7">
    <source>
        <dbReference type="EMBL" id="SEA12182.1"/>
    </source>
</evidence>
<dbReference type="Pfam" id="PF14478">
    <property type="entry name" value="DUF4430"/>
    <property type="match status" value="1"/>
</dbReference>
<feature type="domain" description="Transcobalamin-like C-terminal" evidence="6">
    <location>
        <begin position="66"/>
        <end position="130"/>
    </location>
</feature>
<feature type="compositionally biased region" description="Polar residues" evidence="2">
    <location>
        <begin position="2034"/>
        <end position="2044"/>
    </location>
</feature>
<evidence type="ECO:0000259" key="6">
    <source>
        <dbReference type="Pfam" id="PF14478"/>
    </source>
</evidence>
<dbReference type="EMBL" id="FNRK01000004">
    <property type="protein sequence ID" value="SEA12182.1"/>
    <property type="molecule type" value="Genomic_DNA"/>
</dbReference>
<dbReference type="STRING" id="81409.SAMN04515656_1045"/>
<keyword evidence="3" id="KW-0472">Membrane</keyword>
<keyword evidence="1" id="KW-0175">Coiled coil</keyword>
<feature type="coiled-coil region" evidence="1">
    <location>
        <begin position="1583"/>
        <end position="1623"/>
    </location>
</feature>
<name>A0A1H3YMG2_9FIRM</name>
<keyword evidence="8" id="KW-1185">Reference proteome</keyword>
<sequence>MKKIKGLLMALMAIALIMGMIPMSVMAVESHDNQVRVVVENNTYTKADGAPWEGTLVDEWVDINQDSTMMSAVQAALAKNNYSQIGAESNYISEINGLAAFDGGSASGWMGTLNDWFTNSGFADFTVKAGKLEAGDIIDIAYSCNYGEDLGGSWGNNNKALKALSTNVGTLSPTFSGTTKDYTLTLEKGINSVVVTPTAANKNFQVRSFVGSTEYKRSAGVPVENGTVITVTDGDPSWPTMNEASRVPAETYTITVKYTNTAPTRAKGVDAAVTQKVMADTRYQVDLSTIFTDKDKDTLTYKVSINGEEAVDAAVNYSYKPADGDVLIFTANDGYEDSTDTYQVTIEASNNQAPVIKEGVSHFDTAELYAKYFYADGSYHNGTYKSYTMSSIFEDPDKDSMTYWSKEDDGEWTREYASVYYYPQTAGIHTLQLKANDGEADSEIFTLTVNAIAQVPVSVTAEKGTPIFDRTGYKGQYLYVWDAAKDNQIQLKAAVDTDGDDTVTWSSSDKGCTIDANGLVTLVKPNYSTSYSLKATANKDGYSESQWFTIYVIPNQVTIGLDTKDITLPEDGNITTTTISLPNSDYNGLLKIENSDASVAVAEISSNKLNITPVKPGTTTVKLSYTNDPTNYDEVTINVSGVRVTRADGSDSKYFTLQKGSTPSTLALKAQGLTDGETFTWTSSDVTVATVDEKGVVTGIKDGPVIIYATSSESSLLNTVKGGISLEIAGEGVPYMDNLSLSSYSSFGWTSGSAGFHATQLEYNLTSTNAGLASFMFTPTYDGDKYTGKAYYKDSTRQETSTAINPGVSNTLNYALYPGDNTIKIVLSDKTEANNTTTYTFKVNRPYTATKTITGMTVQPDGTAAQTYPTYKGKAEGTLFKSPGGVVGTSTGWSSSTSEYTTYAFANTKEMALTPTFGDAFEHVRVSVDGGTATELMADVSSKKPDTQSYGVKADGTTLVYEVISSQIWADRMAAGTQDPWSEGAENTYIIKIEQVTANGADMKITSAQLSEGAAFFGTGFVSTDFAPNILINRGITSVDMRFTVPNGYEVYNGSKSDAKKLTGTAGEKETTYQLTMATPLTTSGTAATIILYDASSNVQYSYKFAYTAKGEEGVQPSRVVDYLCLGSQYTNSASYGMLPEKTLQYGGSLKSLGNFGGYITYEFDTPITNDPTNPNGIDFIAFGNCFAEQQSAAEPGWVQVSSDGVNWYYLAGSTYYDDEADWNYSMTYTKTASGASSWTASDGTSGTNYTYPLVGNYPLHTFAAGEENAMTVSGLHLVADAKDPYGSASASYPDFGYVDTHANNTVKGEATNPYLGSGKTKDGMFDLEWAVDAEGHPVSVDNVKYVKVGTASNIYAGAIGEKSTEITSIYTTQNKADAAVGKTTAPTKITVDGNAIALKDGVSTYRAAVEGDFDVTVDASEDANVYINGAQGTTRTYEGTPTHQTLRIIVQEGEKEASITYITLITPEEAALEEVQGMLSGLKPAEEITLEDEEQLIVVRKAYDALTDEAKAKISAEDVKRLTDDEARLAQLKADVAAAEKVTTKINGLPDTQDLTIAYLVPVQDARTAYDALSDAQKALVLEDTLKHLTDAEKKMAELSAEAALNKQKDEAKAELKGYVDKKDYREAQQTEIDKAIEKGSQAIDKATDKDGIDQALTNAKTAMDAIKTDAKLTAEELATAKTEAKAELQKLNQPEKYRDAEKAALAQAIKDGEAAIDAAADQAAVTSALESAKTTIGAIKTDADYDLEEAATLDAAKKAAGEVLDQYKKADDYREAQQAELAKTIADAKAAIAGITVKDNDVNAAVSEVQAQVVQAKTTMDAIKTDAQLAAEEDQAAAQVLLEKIALAEGKIADNNGGVADAMEAVNDGYDALSTGAKALVKDAVDKVNAAAKALADQNHQSEMNGGTATATDADGKDLPVDTKITTSNDVAADSITKAENAAGELSTVLSVNIKMEGTPVDGGIKITLPVDLSGYNTSSVKVVHIKDNGTIEILEAVYDEDAKTVTFTVDNFSDFVVLAKKIEVPIPGTSDEPTADSSTDSITEKTDTTGITATVGSSNQKTGINGDAAGILTAVLLLGLAGSIAIGYRKREQ</sequence>
<feature type="domain" description="BIG2" evidence="5">
    <location>
        <begin position="669"/>
        <end position="713"/>
    </location>
</feature>
<evidence type="ECO:0000256" key="1">
    <source>
        <dbReference type="SAM" id="Coils"/>
    </source>
</evidence>
<organism evidence="7 8">
    <name type="scientific">Eubacterium aggregans</name>
    <dbReference type="NCBI Taxonomy" id="81409"/>
    <lineage>
        <taxon>Bacteria</taxon>
        <taxon>Bacillati</taxon>
        <taxon>Bacillota</taxon>
        <taxon>Clostridia</taxon>
        <taxon>Eubacteriales</taxon>
        <taxon>Eubacteriaceae</taxon>
        <taxon>Eubacterium</taxon>
    </lineage>
</organism>
<dbReference type="RefSeq" id="WP_090304954.1">
    <property type="nucleotide sequence ID" value="NZ_FNRK01000004.1"/>
</dbReference>
<gene>
    <name evidence="7" type="ORF">SAMN04515656_1045</name>
</gene>
<feature type="signal peptide" evidence="4">
    <location>
        <begin position="1"/>
        <end position="27"/>
    </location>
</feature>
<dbReference type="SUPFAM" id="SSF49373">
    <property type="entry name" value="Invasin/intimin cell-adhesion fragments"/>
    <property type="match status" value="1"/>
</dbReference>
<keyword evidence="3" id="KW-0812">Transmembrane</keyword>
<dbReference type="InterPro" id="IPR008964">
    <property type="entry name" value="Invasin/intimin_cell_adhesion"/>
</dbReference>
<dbReference type="InterPro" id="IPR003343">
    <property type="entry name" value="Big_2"/>
</dbReference>
<proteinExistence type="predicted"/>
<feature type="region of interest" description="Disordered" evidence="2">
    <location>
        <begin position="2030"/>
        <end position="2062"/>
    </location>
</feature>
<keyword evidence="3" id="KW-1133">Transmembrane helix</keyword>
<keyword evidence="4" id="KW-0732">Signal</keyword>
<protein>
    <submittedName>
        <fullName evidence="7">Ig-like domain (Group 2)</fullName>
    </submittedName>
</protein>
<feature type="transmembrane region" description="Helical" evidence="3">
    <location>
        <begin position="2071"/>
        <end position="2091"/>
    </location>
</feature>
<feature type="compositionally biased region" description="Polar residues" evidence="2">
    <location>
        <begin position="2051"/>
        <end position="2062"/>
    </location>
</feature>
<feature type="chain" id="PRO_5011450749" evidence="4">
    <location>
        <begin position="28"/>
        <end position="2096"/>
    </location>
</feature>
<reference evidence="7 8" key="1">
    <citation type="submission" date="2016-10" db="EMBL/GenBank/DDBJ databases">
        <authorList>
            <person name="de Groot N.N."/>
        </authorList>
    </citation>
    <scope>NUCLEOTIDE SEQUENCE [LARGE SCALE GENOMIC DNA]</scope>
    <source>
        <strain evidence="7 8">SR12</strain>
    </source>
</reference>
<evidence type="ECO:0000259" key="5">
    <source>
        <dbReference type="Pfam" id="PF02368"/>
    </source>
</evidence>
<evidence type="ECO:0000313" key="8">
    <source>
        <dbReference type="Proteomes" id="UP000199394"/>
    </source>
</evidence>
<dbReference type="Gene3D" id="2.60.40.1080">
    <property type="match status" value="1"/>
</dbReference>
<evidence type="ECO:0000256" key="3">
    <source>
        <dbReference type="SAM" id="Phobius"/>
    </source>
</evidence>
<accession>A0A1H3YMG2</accession>